<name>A0A3Q7GQR4_SOLLC</name>
<dbReference type="OMA" id="CYRYACK"/>
<dbReference type="Gramene" id="Solyc06g011560.3.1">
    <property type="protein sequence ID" value="Solyc06g011560.3.1"/>
    <property type="gene ID" value="Solyc06g011560.3"/>
</dbReference>
<protein>
    <recommendedName>
        <fullName evidence="4">Transmembrane protein</fullName>
    </recommendedName>
</protein>
<feature type="transmembrane region" description="Helical" evidence="1">
    <location>
        <begin position="48"/>
        <end position="65"/>
    </location>
</feature>
<reference evidence="2" key="2">
    <citation type="submission" date="2019-01" db="UniProtKB">
        <authorList>
            <consortium name="EnsemblPlants"/>
        </authorList>
    </citation>
    <scope>IDENTIFICATION</scope>
    <source>
        <strain evidence="2">cv. Heinz 1706</strain>
    </source>
</reference>
<dbReference type="EnsemblPlants" id="Solyc06g011560.3.1">
    <property type="protein sequence ID" value="Solyc06g011560.3.1"/>
    <property type="gene ID" value="Solyc06g011560.3"/>
</dbReference>
<dbReference type="GO" id="GO:0016020">
    <property type="term" value="C:membrane"/>
    <property type="evidence" value="ECO:0000318"/>
    <property type="project" value="GO_Central"/>
</dbReference>
<accession>A0A3Q7GQR4</accession>
<evidence type="ECO:0000256" key="1">
    <source>
        <dbReference type="SAM" id="Phobius"/>
    </source>
</evidence>
<feature type="transmembrane region" description="Helical" evidence="1">
    <location>
        <begin position="309"/>
        <end position="329"/>
    </location>
</feature>
<organism evidence="2">
    <name type="scientific">Solanum lycopersicum</name>
    <name type="common">Tomato</name>
    <name type="synonym">Lycopersicon esculentum</name>
    <dbReference type="NCBI Taxonomy" id="4081"/>
    <lineage>
        <taxon>Eukaryota</taxon>
        <taxon>Viridiplantae</taxon>
        <taxon>Streptophyta</taxon>
        <taxon>Embryophyta</taxon>
        <taxon>Tracheophyta</taxon>
        <taxon>Spermatophyta</taxon>
        <taxon>Magnoliopsida</taxon>
        <taxon>eudicotyledons</taxon>
        <taxon>Gunneridae</taxon>
        <taxon>Pentapetalae</taxon>
        <taxon>asterids</taxon>
        <taxon>lamiids</taxon>
        <taxon>Solanales</taxon>
        <taxon>Solanaceae</taxon>
        <taxon>Solanoideae</taxon>
        <taxon>Solaneae</taxon>
        <taxon>Solanum</taxon>
        <taxon>Solanum subgen. Lycopersicon</taxon>
    </lineage>
</organism>
<feature type="transmembrane region" description="Helical" evidence="1">
    <location>
        <begin position="205"/>
        <end position="229"/>
    </location>
</feature>
<dbReference type="PaxDb" id="4081-Solyc06g011560.2.1"/>
<dbReference type="InParanoid" id="A0A3Q7GQR4"/>
<keyword evidence="3" id="KW-1185">Reference proteome</keyword>
<dbReference type="Proteomes" id="UP000004994">
    <property type="component" value="Chromosome 6"/>
</dbReference>
<dbReference type="PANTHER" id="PTHR12242">
    <property type="entry name" value="OS02G0130600 PROTEIN-RELATED"/>
    <property type="match status" value="1"/>
</dbReference>
<sequence>MVISILYNFPGPMTLILNYQFKPRIFHPFGLISFININTISAHKNGVFLNKFSAMVVSLLLIWKYDCSSKYRKENGQKKATFLCKDDVWKTCYKAIHPNWLLAYRLIAFSILLSLLTADVVLHGVRILYFYTQWTFTLVTVYFLLGSSLSIRGCLQPCNGGSGASTGGVDTERGTYIAPVPENLSVLIESNGLNSHGEPHDHWGLALQIIFQMTAGAIVLTDCVFWLVIYPFLTDKNYKLHFLAVCMHSVNAICLLGDVFLNRLFPFFRLAYFVLWTCVFVIFQWILHMFVSLRWPYPFLDLSSQYAPLWYFAVGILHLPCYGIFAILIRTKTCCLSRLFVS</sequence>
<reference evidence="2" key="1">
    <citation type="journal article" date="2012" name="Nature">
        <title>The tomato genome sequence provides insights into fleshy fruit evolution.</title>
        <authorList>
            <consortium name="Tomato Genome Consortium"/>
        </authorList>
    </citation>
    <scope>NUCLEOTIDE SEQUENCE [LARGE SCALE GENOMIC DNA]</scope>
    <source>
        <strain evidence="2">cv. Heinz 1706</strain>
    </source>
</reference>
<feature type="transmembrane region" description="Helical" evidence="1">
    <location>
        <begin position="102"/>
        <end position="122"/>
    </location>
</feature>
<evidence type="ECO:0008006" key="4">
    <source>
        <dbReference type="Google" id="ProtNLM"/>
    </source>
</evidence>
<feature type="transmembrane region" description="Helical" evidence="1">
    <location>
        <begin position="241"/>
        <end position="261"/>
    </location>
</feature>
<feature type="transmembrane region" description="Helical" evidence="1">
    <location>
        <begin position="273"/>
        <end position="297"/>
    </location>
</feature>
<evidence type="ECO:0000313" key="2">
    <source>
        <dbReference type="EnsemblPlants" id="Solyc06g011560.3.1"/>
    </source>
</evidence>
<feature type="transmembrane region" description="Helical" evidence="1">
    <location>
        <begin position="128"/>
        <end position="145"/>
    </location>
</feature>
<proteinExistence type="predicted"/>
<evidence type="ECO:0000313" key="3">
    <source>
        <dbReference type="Proteomes" id="UP000004994"/>
    </source>
</evidence>
<keyword evidence="1" id="KW-1133">Transmembrane helix</keyword>
<dbReference type="AlphaFoldDB" id="A0A3Q7GQR4"/>
<keyword evidence="1" id="KW-0472">Membrane</keyword>
<keyword evidence="1" id="KW-0812">Transmembrane</keyword>
<dbReference type="PANTHER" id="PTHR12242:SF10">
    <property type="entry name" value="TRANSMEMBRANE PROTEIN"/>
    <property type="match status" value="1"/>
</dbReference>